<dbReference type="Gene3D" id="3.40.605.10">
    <property type="entry name" value="Aldehyde Dehydrogenase, Chain A, domain 1"/>
    <property type="match status" value="1"/>
</dbReference>
<dbReference type="EMBL" id="MIKG01000004">
    <property type="protein sequence ID" value="RAO66656.1"/>
    <property type="molecule type" value="Genomic_DNA"/>
</dbReference>
<dbReference type="FunFam" id="3.40.605.10:FF:000007">
    <property type="entry name" value="NAD/NADP-dependent betaine aldehyde dehydrogenase"/>
    <property type="match status" value="1"/>
</dbReference>
<dbReference type="GO" id="GO:0000981">
    <property type="term" value="F:DNA-binding transcription factor activity, RNA polymerase II-specific"/>
    <property type="evidence" value="ECO:0007669"/>
    <property type="project" value="InterPro"/>
</dbReference>
<dbReference type="InterPro" id="IPR029510">
    <property type="entry name" value="Ald_DH_CS_GLU"/>
</dbReference>
<sequence>MTLSEVDSIMTSAQSGGSLDFSTFYNVIDGKLSPTQKIRHGINPATEELNPEVPVSTLEDVDRAVEAGQRAFRSWSKTTYEERRKALLAFADALEAERDKFANLLVKEQGKPTRLAHVELGFALSTIRETAALEMPTEEIVEGDCKMLVRYTPLGLAVGIVPWNYPVLLCCAKLVPCVLTGNTIIIKPSPFTPYGGLKVVELAQRFFPPGVIQALSGDDNLGPWLTEHPGPAKISFTGSTVTGKKVMMSASKTLKRVTLELGGNDAAIICEDVNIDEVAPKIAEVCFLNAGQLCLAVKRIFVHESIHEQFRDALVRCTKALKQGPGTEEGIYLGPVQNAMQYERVKTFFGDIEKDQLTVAVGGKLPDGPGYFIPPTIIDRPAKNSRIVIEEPFGPIVPILTYSTDEEAIERANDTKYGLGASVWSSNAQRANSIAEQIEAGCVWVNMHYVLDPRVPCGGHKESGIGVEWGVGGLKAYCNSQTLSRKELDLTLQNQSQTLSKPSLTNHKMPSNTIVEQNGRKYRSKKQRPCDLCRSRKTHCRITGSESICELCKKLGRQCTFVQKPLRRAQNPQANGENIDRTSPPQPNVMSVSNSQHDPGLQDLPLAGNDDTNSTPIESSSFWLPQMDWSAMNLSSIGLANSGMSPVIEHSIDYALHQDVDMSNAIPGRSPSTTTPRESPNNVQDAGNGSINQSSEMGSEAYASSSVGSARVITDIRQDGLEDWPSEFSLDTRKGYSNQLIGLSCESDPYLLRNYYYNKLDTYPMFRLDFRKVKDDASVQPFLETSAYGNSLLPADSPPVQFVMTHEDIWKDSQNFVEAIQSGGNTEESDLELLKKIVPADLGPRLLKLQSLSDINKDTKVYFEASLRLSVIELKYSELEKDINLSASAARLVSEPDQLKIRDLLFDIYTVLIEANIVALMKEVSSKVNAWLYAHLIWRTTSMVASFLRIQPASTVRPSKNNQYLEHHAAVRSIWTMRELFNSDQDALYWNLGYFQSFFTPCLGILFGTILTITSKSDAAEDLALTLWVQTVVSRPPATIPSSGKKDSSAAEYVLTSLDQVVNWARQGSLWPLSFGLACCAIEMMHLSMPRYDQDRLGIIFRASPRQADVMIVAGTVTNKMAPALRQCYDQMPDPKWVISMGSCANGGGYYHYSYSVVRGVDRIIPVDIYVPGCPPTPEALMYGIFQLQKKMKATKVTRMWYRR</sequence>
<gene>
    <name evidence="16" type="ORF">BHQ10_002668</name>
</gene>
<evidence type="ECO:0000313" key="16">
    <source>
        <dbReference type="EMBL" id="RAO66656.1"/>
    </source>
</evidence>
<dbReference type="Gene3D" id="3.40.309.10">
    <property type="entry name" value="Aldehyde Dehydrogenase, Chain A, domain 2"/>
    <property type="match status" value="1"/>
</dbReference>
<evidence type="ECO:0000256" key="2">
    <source>
        <dbReference type="ARBA" id="ARBA00009986"/>
    </source>
</evidence>
<evidence type="ECO:0000256" key="11">
    <source>
        <dbReference type="PROSITE-ProRule" id="PRU10007"/>
    </source>
</evidence>
<evidence type="ECO:0000256" key="13">
    <source>
        <dbReference type="RuleBase" id="RU004464"/>
    </source>
</evidence>
<dbReference type="GeneID" id="63791885"/>
<keyword evidence="7" id="KW-0804">Transcription</keyword>
<keyword evidence="13" id="KW-0004">4Fe-4S</keyword>
<dbReference type="NCBIfam" id="NF005012">
    <property type="entry name" value="PRK06411.1"/>
    <property type="match status" value="1"/>
</dbReference>
<protein>
    <recommendedName>
        <fullName evidence="9">aldehyde dehydrogenase (NAD(+))</fullName>
        <ecNumber evidence="9">1.2.1.3</ecNumber>
    </recommendedName>
</protein>
<dbReference type="GO" id="GO:0008137">
    <property type="term" value="F:NADH dehydrogenase (ubiquinone) activity"/>
    <property type="evidence" value="ECO:0007669"/>
    <property type="project" value="InterPro"/>
</dbReference>
<evidence type="ECO:0000256" key="14">
    <source>
        <dbReference type="SAM" id="MobiDB-lite"/>
    </source>
</evidence>
<dbReference type="HAMAP" id="MF_01356">
    <property type="entry name" value="NDH1_NuoB"/>
    <property type="match status" value="1"/>
</dbReference>
<dbReference type="CDD" id="cd07106">
    <property type="entry name" value="ALDH_AldA-AAD23400"/>
    <property type="match status" value="1"/>
</dbReference>
<dbReference type="FunFam" id="3.40.309.10:FF:000009">
    <property type="entry name" value="Aldehyde dehydrogenase A"/>
    <property type="match status" value="1"/>
</dbReference>
<keyword evidence="13" id="KW-0411">Iron-sulfur</keyword>
<feature type="compositionally biased region" description="Polar residues" evidence="14">
    <location>
        <begin position="588"/>
        <end position="597"/>
    </location>
</feature>
<dbReference type="GO" id="GO:0008270">
    <property type="term" value="F:zinc ion binding"/>
    <property type="evidence" value="ECO:0007669"/>
    <property type="project" value="InterPro"/>
</dbReference>
<dbReference type="InterPro" id="IPR006137">
    <property type="entry name" value="NADH_UbQ_OxRdtase-like_20kDa"/>
</dbReference>
<dbReference type="PROSITE" id="PS01150">
    <property type="entry name" value="COMPLEX1_20K"/>
    <property type="match status" value="1"/>
</dbReference>
<keyword evidence="6" id="KW-0238">DNA-binding</keyword>
<proteinExistence type="inferred from homology"/>
<evidence type="ECO:0000259" key="15">
    <source>
        <dbReference type="PROSITE" id="PS00463"/>
    </source>
</evidence>
<evidence type="ECO:0000256" key="10">
    <source>
        <dbReference type="ARBA" id="ARBA00049194"/>
    </source>
</evidence>
<evidence type="ECO:0000256" key="3">
    <source>
        <dbReference type="ARBA" id="ARBA00023002"/>
    </source>
</evidence>
<evidence type="ECO:0000256" key="8">
    <source>
        <dbReference type="ARBA" id="ARBA00023242"/>
    </source>
</evidence>
<evidence type="ECO:0000256" key="7">
    <source>
        <dbReference type="ARBA" id="ARBA00023163"/>
    </source>
</evidence>
<dbReference type="GO" id="GO:0051539">
    <property type="term" value="F:4 iron, 4 sulfur cluster binding"/>
    <property type="evidence" value="ECO:0007669"/>
    <property type="project" value="UniProtKB-KW"/>
</dbReference>
<comment type="similarity">
    <text evidence="2 12">Belongs to the aldehyde dehydrogenase family.</text>
</comment>
<dbReference type="InterPro" id="IPR015590">
    <property type="entry name" value="Aldehyde_DH_dom"/>
</dbReference>
<dbReference type="Proteomes" id="UP000249363">
    <property type="component" value="Unassembled WGS sequence"/>
</dbReference>
<keyword evidence="13" id="KW-0479">Metal-binding</keyword>
<evidence type="ECO:0000256" key="1">
    <source>
        <dbReference type="ARBA" id="ARBA00009173"/>
    </source>
</evidence>
<dbReference type="Pfam" id="PF00171">
    <property type="entry name" value="Aldedh"/>
    <property type="match status" value="1"/>
</dbReference>
<keyword evidence="8" id="KW-0539">Nucleus</keyword>
<feature type="compositionally biased region" description="Polar residues" evidence="14">
    <location>
        <begin position="610"/>
        <end position="619"/>
    </location>
</feature>
<feature type="compositionally biased region" description="Polar residues" evidence="14">
    <location>
        <begin position="670"/>
        <end position="700"/>
    </location>
</feature>
<feature type="region of interest" description="Disordered" evidence="14">
    <location>
        <begin position="662"/>
        <end position="700"/>
    </location>
</feature>
<evidence type="ECO:0000256" key="5">
    <source>
        <dbReference type="ARBA" id="ARBA00023027"/>
    </source>
</evidence>
<name>A0A364KSX7_TALAM</name>
<keyword evidence="13" id="KW-0408">Iron</keyword>
<keyword evidence="5 13" id="KW-0520">NAD</keyword>
<dbReference type="STRING" id="1196081.A0A364KSX7"/>
<dbReference type="SUPFAM" id="SSF56770">
    <property type="entry name" value="HydA/Nqo6-like"/>
    <property type="match status" value="1"/>
</dbReference>
<feature type="domain" description="Zn(2)-C6 fungal-type" evidence="15">
    <location>
        <begin position="529"/>
        <end position="559"/>
    </location>
</feature>
<evidence type="ECO:0000256" key="12">
    <source>
        <dbReference type="RuleBase" id="RU003345"/>
    </source>
</evidence>
<dbReference type="GO" id="GO:0048038">
    <property type="term" value="F:quinone binding"/>
    <property type="evidence" value="ECO:0007669"/>
    <property type="project" value="InterPro"/>
</dbReference>
<dbReference type="SUPFAM" id="SSF57701">
    <property type="entry name" value="Zn2/Cys6 DNA-binding domain"/>
    <property type="match status" value="1"/>
</dbReference>
<dbReference type="InterPro" id="IPR036864">
    <property type="entry name" value="Zn2-C6_fun-type_DNA-bd_sf"/>
</dbReference>
<reference evidence="16 17" key="1">
    <citation type="journal article" date="2017" name="Biotechnol. Biofuels">
        <title>Differential beta-glucosidase expression as a function of carbon source availability in Talaromyces amestolkiae: a genomic and proteomic approach.</title>
        <authorList>
            <person name="de Eugenio L.I."/>
            <person name="Mendez-Liter J.A."/>
            <person name="Nieto-Dominguez M."/>
            <person name="Alonso L."/>
            <person name="Gil-Munoz J."/>
            <person name="Barriuso J."/>
            <person name="Prieto A."/>
            <person name="Martinez M.J."/>
        </authorList>
    </citation>
    <scope>NUCLEOTIDE SEQUENCE [LARGE SCALE GENOMIC DNA]</scope>
    <source>
        <strain evidence="16 17">CIB</strain>
    </source>
</reference>
<dbReference type="InterPro" id="IPR006138">
    <property type="entry name" value="NADH_UQ_OxRdtase_20Kd_su"/>
</dbReference>
<dbReference type="InterPro" id="IPR001138">
    <property type="entry name" value="Zn2Cys6_DnaBD"/>
</dbReference>
<dbReference type="EC" id="1.2.1.3" evidence="9"/>
<comment type="similarity">
    <text evidence="1 13">Belongs to the complex I 20 kDa subunit family.</text>
</comment>
<accession>A0A364KSX7</accession>
<dbReference type="CDD" id="cd00067">
    <property type="entry name" value="GAL4"/>
    <property type="match status" value="1"/>
</dbReference>
<dbReference type="OrthoDB" id="1924787at2759"/>
<dbReference type="Pfam" id="PF01058">
    <property type="entry name" value="Oxidored_q6"/>
    <property type="match status" value="1"/>
</dbReference>
<dbReference type="InterPro" id="IPR016161">
    <property type="entry name" value="Ald_DH/histidinol_DH"/>
</dbReference>
<organism evidence="16 17">
    <name type="scientific">Talaromyces amestolkiae</name>
    <dbReference type="NCBI Taxonomy" id="1196081"/>
    <lineage>
        <taxon>Eukaryota</taxon>
        <taxon>Fungi</taxon>
        <taxon>Dikarya</taxon>
        <taxon>Ascomycota</taxon>
        <taxon>Pezizomycotina</taxon>
        <taxon>Eurotiomycetes</taxon>
        <taxon>Eurotiomycetidae</taxon>
        <taxon>Eurotiales</taxon>
        <taxon>Trichocomaceae</taxon>
        <taxon>Talaromyces</taxon>
        <taxon>Talaromyces sect. Talaromyces</taxon>
    </lineage>
</organism>
<evidence type="ECO:0000256" key="4">
    <source>
        <dbReference type="ARBA" id="ARBA00023015"/>
    </source>
</evidence>
<feature type="active site" evidence="11">
    <location>
        <position position="260"/>
    </location>
</feature>
<dbReference type="PANTHER" id="PTHR11699">
    <property type="entry name" value="ALDEHYDE DEHYDROGENASE-RELATED"/>
    <property type="match status" value="1"/>
</dbReference>
<dbReference type="AlphaFoldDB" id="A0A364KSX7"/>
<keyword evidence="3 12" id="KW-0560">Oxidoreductase</keyword>
<comment type="caution">
    <text evidence="16">The sequence shown here is derived from an EMBL/GenBank/DDBJ whole genome shotgun (WGS) entry which is preliminary data.</text>
</comment>
<dbReference type="NCBIfam" id="TIGR01957">
    <property type="entry name" value="nuoB_fam"/>
    <property type="match status" value="1"/>
</dbReference>
<dbReference type="InterPro" id="IPR016162">
    <property type="entry name" value="Ald_DH_N"/>
</dbReference>
<dbReference type="InterPro" id="IPR016163">
    <property type="entry name" value="Ald_DH_C"/>
</dbReference>
<comment type="catalytic activity">
    <reaction evidence="10">
        <text>an aldehyde + NAD(+) + H2O = a carboxylate + NADH + 2 H(+)</text>
        <dbReference type="Rhea" id="RHEA:16185"/>
        <dbReference type="ChEBI" id="CHEBI:15377"/>
        <dbReference type="ChEBI" id="CHEBI:15378"/>
        <dbReference type="ChEBI" id="CHEBI:17478"/>
        <dbReference type="ChEBI" id="CHEBI:29067"/>
        <dbReference type="ChEBI" id="CHEBI:57540"/>
        <dbReference type="ChEBI" id="CHEBI:57945"/>
        <dbReference type="EC" id="1.2.1.3"/>
    </reaction>
</comment>
<dbReference type="FunFam" id="3.40.50.12280:FF:000001">
    <property type="entry name" value="NADH-quinone oxidoreductase subunit B 2"/>
    <property type="match status" value="1"/>
</dbReference>
<dbReference type="GO" id="GO:0003677">
    <property type="term" value="F:DNA binding"/>
    <property type="evidence" value="ECO:0007669"/>
    <property type="project" value="UniProtKB-KW"/>
</dbReference>
<dbReference type="RefSeq" id="XP_040731173.1">
    <property type="nucleotide sequence ID" value="XM_040874839.1"/>
</dbReference>
<keyword evidence="4" id="KW-0805">Transcription regulation</keyword>
<dbReference type="PROSITE" id="PS00687">
    <property type="entry name" value="ALDEHYDE_DEHYDR_GLU"/>
    <property type="match status" value="1"/>
</dbReference>
<dbReference type="PROSITE" id="PS00463">
    <property type="entry name" value="ZN2_CY6_FUNGAL_1"/>
    <property type="match status" value="1"/>
</dbReference>
<dbReference type="GO" id="GO:0004029">
    <property type="term" value="F:aldehyde dehydrogenase (NAD+) activity"/>
    <property type="evidence" value="ECO:0007669"/>
    <property type="project" value="UniProtKB-EC"/>
</dbReference>
<feature type="region of interest" description="Disordered" evidence="14">
    <location>
        <begin position="568"/>
        <end position="619"/>
    </location>
</feature>
<dbReference type="Gene3D" id="3.40.50.12280">
    <property type="match status" value="1"/>
</dbReference>
<evidence type="ECO:0000256" key="9">
    <source>
        <dbReference type="ARBA" id="ARBA00024226"/>
    </source>
</evidence>
<evidence type="ECO:0000256" key="6">
    <source>
        <dbReference type="ARBA" id="ARBA00023125"/>
    </source>
</evidence>
<dbReference type="SUPFAM" id="SSF53720">
    <property type="entry name" value="ALDH-like"/>
    <property type="match status" value="1"/>
</dbReference>
<evidence type="ECO:0000313" key="17">
    <source>
        <dbReference type="Proteomes" id="UP000249363"/>
    </source>
</evidence>
<dbReference type="InterPro" id="IPR044086">
    <property type="entry name" value="LUC3-like"/>
</dbReference>
<keyword evidence="17" id="KW-1185">Reference proteome</keyword>